<dbReference type="SUPFAM" id="SSF47473">
    <property type="entry name" value="EF-hand"/>
    <property type="match status" value="1"/>
</dbReference>
<evidence type="ECO:0000313" key="4">
    <source>
        <dbReference type="Proteomes" id="UP000573603"/>
    </source>
</evidence>
<dbReference type="AlphaFoldDB" id="A0A8H4ZYF8"/>
<evidence type="ECO:0008006" key="5">
    <source>
        <dbReference type="Google" id="ProtNLM"/>
    </source>
</evidence>
<proteinExistence type="predicted"/>
<dbReference type="Proteomes" id="UP000573603">
    <property type="component" value="Unassembled WGS sequence"/>
</dbReference>
<feature type="signal peptide" evidence="2">
    <location>
        <begin position="1"/>
        <end position="27"/>
    </location>
</feature>
<dbReference type="InterPro" id="IPR018247">
    <property type="entry name" value="EF_Hand_1_Ca_BS"/>
</dbReference>
<accession>A0A8H4ZYF8</accession>
<keyword evidence="2" id="KW-0732">Signal</keyword>
<keyword evidence="1" id="KW-0106">Calcium</keyword>
<dbReference type="PROSITE" id="PS00018">
    <property type="entry name" value="EF_HAND_1"/>
    <property type="match status" value="1"/>
</dbReference>
<feature type="chain" id="PRO_5034083197" description="EF-hand domain-containing protein" evidence="2">
    <location>
        <begin position="28"/>
        <end position="268"/>
    </location>
</feature>
<evidence type="ECO:0000313" key="3">
    <source>
        <dbReference type="EMBL" id="KAF5254536.1"/>
    </source>
</evidence>
<evidence type="ECO:0000256" key="2">
    <source>
        <dbReference type="SAM" id="SignalP"/>
    </source>
</evidence>
<gene>
    <name evidence="3" type="ORF">FANTH_794</name>
</gene>
<organism evidence="3 4">
    <name type="scientific">Fusarium anthophilum</name>
    <dbReference type="NCBI Taxonomy" id="48485"/>
    <lineage>
        <taxon>Eukaryota</taxon>
        <taxon>Fungi</taxon>
        <taxon>Dikarya</taxon>
        <taxon>Ascomycota</taxon>
        <taxon>Pezizomycotina</taxon>
        <taxon>Sordariomycetes</taxon>
        <taxon>Hypocreomycetidae</taxon>
        <taxon>Hypocreales</taxon>
        <taxon>Nectriaceae</taxon>
        <taxon>Fusarium</taxon>
        <taxon>Fusarium fujikuroi species complex</taxon>
    </lineage>
</organism>
<comment type="caution">
    <text evidence="3">The sequence shown here is derived from an EMBL/GenBank/DDBJ whole genome shotgun (WGS) entry which is preliminary data.</text>
</comment>
<sequence>MRITNSFSSLCLMYLIIGLTFIKYTAAACCPCSIYLTCGDSSGCTVYECCSTAACNIFCCNCDGPCKGGKSTDLSDEKTANLCLSKFTAVDVNQDGMISFLEWAQSRDAFAGLGLDVLAERWNQYDWERKGYLTKDEAMGRRIASSKPGSDTKDTTLVQQPFDYQPRLQENLKPNELSRGAWTLQWFTEDDCSKGKHRTAGTKPQGCSNIAGAKGIEFTATQGFSLYVYGRQNCGGLPRIIPSNPDCYPLNFKGLSFKVVYMNLTAYF</sequence>
<reference evidence="3 4" key="1">
    <citation type="journal article" date="2020" name="BMC Genomics">
        <title>Correction to: Identification and distribution of gene clusters required for synthesis of sphingolipid metabolism inhibitors in diverse species of the filamentous fungus Fusarium.</title>
        <authorList>
            <person name="Kim H.S."/>
            <person name="Lohmar J.M."/>
            <person name="Busman M."/>
            <person name="Brown D.W."/>
            <person name="Naumann T.A."/>
            <person name="Divon H.H."/>
            <person name="Lysoe E."/>
            <person name="Uhlig S."/>
            <person name="Proctor R.H."/>
        </authorList>
    </citation>
    <scope>NUCLEOTIDE SEQUENCE [LARGE SCALE GENOMIC DNA]</scope>
    <source>
        <strain evidence="3 4">NRRL 25214</strain>
    </source>
</reference>
<dbReference type="InterPro" id="IPR011992">
    <property type="entry name" value="EF-hand-dom_pair"/>
</dbReference>
<dbReference type="EMBL" id="JABEVY010000020">
    <property type="protein sequence ID" value="KAF5254536.1"/>
    <property type="molecule type" value="Genomic_DNA"/>
</dbReference>
<keyword evidence="4" id="KW-1185">Reference proteome</keyword>
<name>A0A8H4ZYF8_9HYPO</name>
<protein>
    <recommendedName>
        <fullName evidence="5">EF-hand domain-containing protein</fullName>
    </recommendedName>
</protein>
<evidence type="ECO:0000256" key="1">
    <source>
        <dbReference type="ARBA" id="ARBA00022837"/>
    </source>
</evidence>